<keyword evidence="1" id="KW-0378">Hydrolase</keyword>
<name>A0A2Z6R682_9GLOM</name>
<dbReference type="EMBL" id="BEXD01000533">
    <property type="protein sequence ID" value="GBB88228.1"/>
    <property type="molecule type" value="Genomic_DNA"/>
</dbReference>
<dbReference type="AlphaFoldDB" id="A0A2Z6R682"/>
<proteinExistence type="inferred from homology"/>
<reference evidence="3 4" key="1">
    <citation type="submission" date="2017-11" db="EMBL/GenBank/DDBJ databases">
        <title>The genome of Rhizophagus clarus HR1 reveals common genetic basis of auxotrophy among arbuscular mycorrhizal fungi.</title>
        <authorList>
            <person name="Kobayashi Y."/>
        </authorList>
    </citation>
    <scope>NUCLEOTIDE SEQUENCE [LARGE SCALE GENOMIC DNA]</scope>
    <source>
        <strain evidence="3 4">HR1</strain>
    </source>
</reference>
<dbReference type="EC" id="5.6.2.3" evidence="1"/>
<dbReference type="Gene3D" id="3.40.50.300">
    <property type="entry name" value="P-loop containing nucleotide triphosphate hydrolases"/>
    <property type="match status" value="1"/>
</dbReference>
<accession>A0A2Z6R682</accession>
<dbReference type="Pfam" id="PF05970">
    <property type="entry name" value="PIF1"/>
    <property type="match status" value="1"/>
</dbReference>
<keyword evidence="1" id="KW-0234">DNA repair</keyword>
<comment type="catalytic activity">
    <reaction evidence="1">
        <text>ATP + H2O = ADP + phosphate + H(+)</text>
        <dbReference type="Rhea" id="RHEA:13065"/>
        <dbReference type="ChEBI" id="CHEBI:15377"/>
        <dbReference type="ChEBI" id="CHEBI:15378"/>
        <dbReference type="ChEBI" id="CHEBI:30616"/>
        <dbReference type="ChEBI" id="CHEBI:43474"/>
        <dbReference type="ChEBI" id="CHEBI:456216"/>
        <dbReference type="EC" id="5.6.2.3"/>
    </reaction>
</comment>
<dbReference type="GO" id="GO:0006281">
    <property type="term" value="P:DNA repair"/>
    <property type="evidence" value="ECO:0007669"/>
    <property type="project" value="UniProtKB-KW"/>
</dbReference>
<dbReference type="GO" id="GO:0016887">
    <property type="term" value="F:ATP hydrolysis activity"/>
    <property type="evidence" value="ECO:0007669"/>
    <property type="project" value="RHEA"/>
</dbReference>
<dbReference type="InterPro" id="IPR051055">
    <property type="entry name" value="PIF1_helicase"/>
</dbReference>
<sequence>MIMGTTGTEKSYLIKTIRQKLHEMAGSVSDSPVLVIAPTGVAAFNINRLTIHSTLSIPIRNPKNLNLDNVRLRQAFPENSKEPFRGRSIILLGDFGQLPPVLDVPMFSKNTSLNKNSNKGNSKEQKEFCDILLRMRDGENSFEDWKILSTRFEENLNQQKRERFSDAVFILTTWNDVDKVNIEKLRSLNQPVAKILAIHTGGNEAKKASSDVAKGLEPQLLLAKGARVMLTANLWTKGGLVNGSMETVHDIMFKNQGPLSLPAAVFVKFNAYEGPTITSTGDNVVPIVPIKRSWEGKSGTICSRQQVPLYLAWAITVHKSQGLTLSKAKIDIGSKEFAAGLTFVTVSCVRSLSDIYFRQFTFDRLQRIKNSSRLQERKVEEERLTSRIGR</sequence>
<feature type="domain" description="DNA helicase Pif1-like DEAD-box helicase" evidence="2">
    <location>
        <begin position="2"/>
        <end position="66"/>
    </location>
</feature>
<dbReference type="Proteomes" id="UP000247702">
    <property type="component" value="Unassembled WGS sequence"/>
</dbReference>
<keyword evidence="1" id="KW-0347">Helicase</keyword>
<evidence type="ECO:0000259" key="2">
    <source>
        <dbReference type="Pfam" id="PF05970"/>
    </source>
</evidence>
<keyword evidence="4" id="KW-1185">Reference proteome</keyword>
<dbReference type="GO" id="GO:0043139">
    <property type="term" value="F:5'-3' DNA helicase activity"/>
    <property type="evidence" value="ECO:0007669"/>
    <property type="project" value="UniProtKB-EC"/>
</dbReference>
<dbReference type="SUPFAM" id="SSF52540">
    <property type="entry name" value="P-loop containing nucleoside triphosphate hydrolases"/>
    <property type="match status" value="2"/>
</dbReference>
<dbReference type="InterPro" id="IPR027417">
    <property type="entry name" value="P-loop_NTPase"/>
</dbReference>
<dbReference type="GO" id="GO:0006310">
    <property type="term" value="P:DNA recombination"/>
    <property type="evidence" value="ECO:0007669"/>
    <property type="project" value="UniProtKB-KW"/>
</dbReference>
<keyword evidence="1" id="KW-0547">Nucleotide-binding</keyword>
<evidence type="ECO:0000313" key="3">
    <source>
        <dbReference type="EMBL" id="GBB88228.1"/>
    </source>
</evidence>
<evidence type="ECO:0000256" key="1">
    <source>
        <dbReference type="RuleBase" id="RU363044"/>
    </source>
</evidence>
<gene>
    <name evidence="3" type="ORF">RclHR1_14780005</name>
</gene>
<dbReference type="InterPro" id="IPR010285">
    <property type="entry name" value="DNA_helicase_pif1-like_DEAD"/>
</dbReference>
<protein>
    <recommendedName>
        <fullName evidence="1">ATP-dependent DNA helicase</fullName>
        <ecNumber evidence="1">5.6.2.3</ecNumber>
    </recommendedName>
</protein>
<dbReference type="GO" id="GO:0000723">
    <property type="term" value="P:telomere maintenance"/>
    <property type="evidence" value="ECO:0007669"/>
    <property type="project" value="InterPro"/>
</dbReference>
<dbReference type="GO" id="GO:0005524">
    <property type="term" value="F:ATP binding"/>
    <property type="evidence" value="ECO:0007669"/>
    <property type="project" value="UniProtKB-KW"/>
</dbReference>
<dbReference type="PANTHER" id="PTHR47642:SF6">
    <property type="entry name" value="ATP-DEPENDENT DNA HELICASE"/>
    <property type="match status" value="1"/>
</dbReference>
<organism evidence="3 4">
    <name type="scientific">Rhizophagus clarus</name>
    <dbReference type="NCBI Taxonomy" id="94130"/>
    <lineage>
        <taxon>Eukaryota</taxon>
        <taxon>Fungi</taxon>
        <taxon>Fungi incertae sedis</taxon>
        <taxon>Mucoromycota</taxon>
        <taxon>Glomeromycotina</taxon>
        <taxon>Glomeromycetes</taxon>
        <taxon>Glomerales</taxon>
        <taxon>Glomeraceae</taxon>
        <taxon>Rhizophagus</taxon>
    </lineage>
</organism>
<keyword evidence="1" id="KW-0233">DNA recombination</keyword>
<dbReference type="STRING" id="94130.A0A2Z6R682"/>
<keyword evidence="1" id="KW-0227">DNA damage</keyword>
<comment type="cofactor">
    <cofactor evidence="1">
        <name>Mg(2+)</name>
        <dbReference type="ChEBI" id="CHEBI:18420"/>
    </cofactor>
</comment>
<evidence type="ECO:0000313" key="4">
    <source>
        <dbReference type="Proteomes" id="UP000247702"/>
    </source>
</evidence>
<dbReference type="CDD" id="cd18809">
    <property type="entry name" value="SF1_C_RecD"/>
    <property type="match status" value="1"/>
</dbReference>
<keyword evidence="1" id="KW-0067">ATP-binding</keyword>
<comment type="similarity">
    <text evidence="1">Belongs to the helicase family.</text>
</comment>
<comment type="caution">
    <text evidence="3">The sequence shown here is derived from an EMBL/GenBank/DDBJ whole genome shotgun (WGS) entry which is preliminary data.</text>
</comment>
<dbReference type="PANTHER" id="PTHR47642">
    <property type="entry name" value="ATP-DEPENDENT DNA HELICASE"/>
    <property type="match status" value="1"/>
</dbReference>